<evidence type="ECO:0000313" key="3">
    <source>
        <dbReference type="Proteomes" id="UP000264006"/>
    </source>
</evidence>
<gene>
    <name evidence="2" type="ORF">DVS28_a0109</name>
</gene>
<accession>A0A346XRH0</accession>
<dbReference type="AlphaFoldDB" id="A0A346XRH0"/>
<dbReference type="Proteomes" id="UP000264006">
    <property type="component" value="Chromosome"/>
</dbReference>
<keyword evidence="3" id="KW-1185">Reference proteome</keyword>
<dbReference type="KEGG" id="euz:DVS28_a0109"/>
<reference evidence="2 3" key="1">
    <citation type="submission" date="2018-09" db="EMBL/GenBank/DDBJ databases">
        <title>Complete genome sequence of Euzebya sp. DY32-46 isolated from seawater of Pacific Ocean.</title>
        <authorList>
            <person name="Xu L."/>
            <person name="Wu Y.-H."/>
            <person name="Xu X.-W."/>
        </authorList>
    </citation>
    <scope>NUCLEOTIDE SEQUENCE [LARGE SCALE GENOMIC DNA]</scope>
    <source>
        <strain evidence="2 3">DY32-46</strain>
    </source>
</reference>
<protein>
    <submittedName>
        <fullName evidence="2">Uncharacterized protein</fullName>
    </submittedName>
</protein>
<organism evidence="2 3">
    <name type="scientific">Euzebya pacifica</name>
    <dbReference type="NCBI Taxonomy" id="1608957"/>
    <lineage>
        <taxon>Bacteria</taxon>
        <taxon>Bacillati</taxon>
        <taxon>Actinomycetota</taxon>
        <taxon>Nitriliruptoria</taxon>
        <taxon>Euzebyales</taxon>
    </lineage>
</organism>
<name>A0A346XRH0_9ACTN</name>
<feature type="region of interest" description="Disordered" evidence="1">
    <location>
        <begin position="39"/>
        <end position="61"/>
    </location>
</feature>
<dbReference type="EMBL" id="CP031165">
    <property type="protein sequence ID" value="AXV04817.1"/>
    <property type="molecule type" value="Genomic_DNA"/>
</dbReference>
<evidence type="ECO:0000313" key="2">
    <source>
        <dbReference type="EMBL" id="AXV04817.1"/>
    </source>
</evidence>
<sequence length="61" mass="6122">MREVGLVHGGGRSRVDDGGGTLTTVLSGTTAQRHRAVRATSLAKSSSPGGACRSGTEGQLL</sequence>
<proteinExistence type="predicted"/>
<evidence type="ECO:0000256" key="1">
    <source>
        <dbReference type="SAM" id="MobiDB-lite"/>
    </source>
</evidence>
<feature type="region of interest" description="Disordered" evidence="1">
    <location>
        <begin position="1"/>
        <end position="20"/>
    </location>
</feature>